<evidence type="ECO:0000313" key="2">
    <source>
        <dbReference type="Proteomes" id="UP001219934"/>
    </source>
</evidence>
<accession>A0AAD6AYW9</accession>
<gene>
    <name evidence="1" type="ORF">JOQ06_030126</name>
</gene>
<comment type="caution">
    <text evidence="1">The sequence shown here is derived from an EMBL/GenBank/DDBJ whole genome shotgun (WGS) entry which is preliminary data.</text>
</comment>
<dbReference type="AlphaFoldDB" id="A0AAD6AYW9"/>
<keyword evidence="2" id="KW-1185">Reference proteome</keyword>
<protein>
    <submittedName>
        <fullName evidence="1">Uncharacterized protein</fullName>
    </submittedName>
</protein>
<reference evidence="1" key="1">
    <citation type="submission" date="2022-11" db="EMBL/GenBank/DDBJ databases">
        <title>Chromosome-level genome of Pogonophryne albipinna.</title>
        <authorList>
            <person name="Jo E."/>
        </authorList>
    </citation>
    <scope>NUCLEOTIDE SEQUENCE</scope>
    <source>
        <strain evidence="1">SGF0006</strain>
        <tissue evidence="1">Muscle</tissue>
    </source>
</reference>
<organism evidence="1 2">
    <name type="scientific">Pogonophryne albipinna</name>
    <dbReference type="NCBI Taxonomy" id="1090488"/>
    <lineage>
        <taxon>Eukaryota</taxon>
        <taxon>Metazoa</taxon>
        <taxon>Chordata</taxon>
        <taxon>Craniata</taxon>
        <taxon>Vertebrata</taxon>
        <taxon>Euteleostomi</taxon>
        <taxon>Actinopterygii</taxon>
        <taxon>Neopterygii</taxon>
        <taxon>Teleostei</taxon>
        <taxon>Neoteleostei</taxon>
        <taxon>Acanthomorphata</taxon>
        <taxon>Eupercaria</taxon>
        <taxon>Perciformes</taxon>
        <taxon>Notothenioidei</taxon>
        <taxon>Pogonophryne</taxon>
    </lineage>
</organism>
<feature type="non-terminal residue" evidence="1">
    <location>
        <position position="54"/>
    </location>
</feature>
<proteinExistence type="predicted"/>
<dbReference type="EMBL" id="JAPTMU010000013">
    <property type="protein sequence ID" value="KAJ4933293.1"/>
    <property type="molecule type" value="Genomic_DNA"/>
</dbReference>
<sequence>GHLGLTHFLVEINASTTAGLANESHEGCLITRLCDVDEQIEDKLRLSHTDRLKI</sequence>
<name>A0AAD6AYW9_9TELE</name>
<feature type="non-terminal residue" evidence="1">
    <location>
        <position position="1"/>
    </location>
</feature>
<evidence type="ECO:0000313" key="1">
    <source>
        <dbReference type="EMBL" id="KAJ4933293.1"/>
    </source>
</evidence>
<dbReference type="Proteomes" id="UP001219934">
    <property type="component" value="Unassembled WGS sequence"/>
</dbReference>